<organism evidence="2 3">
    <name type="scientific">Anisodus acutangulus</name>
    <dbReference type="NCBI Taxonomy" id="402998"/>
    <lineage>
        <taxon>Eukaryota</taxon>
        <taxon>Viridiplantae</taxon>
        <taxon>Streptophyta</taxon>
        <taxon>Embryophyta</taxon>
        <taxon>Tracheophyta</taxon>
        <taxon>Spermatophyta</taxon>
        <taxon>Magnoliopsida</taxon>
        <taxon>eudicotyledons</taxon>
        <taxon>Gunneridae</taxon>
        <taxon>Pentapetalae</taxon>
        <taxon>asterids</taxon>
        <taxon>lamiids</taxon>
        <taxon>Solanales</taxon>
        <taxon>Solanaceae</taxon>
        <taxon>Solanoideae</taxon>
        <taxon>Hyoscyameae</taxon>
        <taxon>Anisodus</taxon>
    </lineage>
</organism>
<evidence type="ECO:0000313" key="3">
    <source>
        <dbReference type="Proteomes" id="UP001152561"/>
    </source>
</evidence>
<dbReference type="Proteomes" id="UP001152561">
    <property type="component" value="Unassembled WGS sequence"/>
</dbReference>
<feature type="region of interest" description="Disordered" evidence="1">
    <location>
        <begin position="49"/>
        <end position="115"/>
    </location>
</feature>
<accession>A0A9Q1M9M7</accession>
<protein>
    <submittedName>
        <fullName evidence="2">Uncharacterized protein</fullName>
    </submittedName>
</protein>
<evidence type="ECO:0000256" key="1">
    <source>
        <dbReference type="SAM" id="MobiDB-lite"/>
    </source>
</evidence>
<dbReference type="EMBL" id="JAJAGQ010000009">
    <property type="protein sequence ID" value="KAJ8554431.1"/>
    <property type="molecule type" value="Genomic_DNA"/>
</dbReference>
<name>A0A9Q1M9M7_9SOLA</name>
<gene>
    <name evidence="2" type="ORF">K7X08_025109</name>
</gene>
<dbReference type="AlphaFoldDB" id="A0A9Q1M9M7"/>
<sequence length="153" mass="16660">MKTGIPRIDRIDRGGEKGLPAIEAELYRIKTQLSALDPLEIVLAGPILPPTSELFSTQPRVRTKPRVNHSHERDDVEEDDDDDRSEKESESELDSDMGDDPLASARPTVRPAVGPVISLGTIIEPAPVLETEPTGQTIAPVDRVDGDMTQTDA</sequence>
<evidence type="ECO:0000313" key="2">
    <source>
        <dbReference type="EMBL" id="KAJ8554431.1"/>
    </source>
</evidence>
<feature type="region of interest" description="Disordered" evidence="1">
    <location>
        <begin position="127"/>
        <end position="153"/>
    </location>
</feature>
<proteinExistence type="predicted"/>
<reference evidence="3" key="1">
    <citation type="journal article" date="2023" name="Proc. Natl. Acad. Sci. U.S.A.">
        <title>Genomic and structural basis for evolution of tropane alkaloid biosynthesis.</title>
        <authorList>
            <person name="Wanga Y.-J."/>
            <person name="Taina T."/>
            <person name="Yua J.-Y."/>
            <person name="Lia J."/>
            <person name="Xua B."/>
            <person name="Chenc J."/>
            <person name="D'Auriad J.C."/>
            <person name="Huanga J.-P."/>
            <person name="Huanga S.-X."/>
        </authorList>
    </citation>
    <scope>NUCLEOTIDE SEQUENCE [LARGE SCALE GENOMIC DNA]</scope>
    <source>
        <strain evidence="3">cv. KIB-2019</strain>
    </source>
</reference>
<keyword evidence="3" id="KW-1185">Reference proteome</keyword>
<comment type="caution">
    <text evidence="2">The sequence shown here is derived from an EMBL/GenBank/DDBJ whole genome shotgun (WGS) entry which is preliminary data.</text>
</comment>